<gene>
    <name evidence="8" type="ORF">OSJNBa0032N05.19</name>
</gene>
<evidence type="ECO:0000259" key="7">
    <source>
        <dbReference type="Pfam" id="PF17917"/>
    </source>
</evidence>
<dbReference type="InterPro" id="IPR012337">
    <property type="entry name" value="RNaseH-like_sf"/>
</dbReference>
<proteinExistence type="predicted"/>
<dbReference type="GO" id="GO:0016787">
    <property type="term" value="F:hydrolase activity"/>
    <property type="evidence" value="ECO:0007669"/>
    <property type="project" value="UniProtKB-KW"/>
</dbReference>
<dbReference type="Gene3D" id="3.30.70.270">
    <property type="match status" value="1"/>
</dbReference>
<dbReference type="GO" id="GO:0003964">
    <property type="term" value="F:RNA-directed DNA polymerase activity"/>
    <property type="evidence" value="ECO:0007669"/>
    <property type="project" value="UniProtKB-KW"/>
</dbReference>
<evidence type="ECO:0000256" key="5">
    <source>
        <dbReference type="ARBA" id="ARBA00022801"/>
    </source>
</evidence>
<accession>Q5CAH9</accession>
<keyword evidence="2" id="KW-0548">Nucleotidyltransferase</keyword>
<dbReference type="PANTHER" id="PTHR48475">
    <property type="entry name" value="RIBONUCLEASE H"/>
    <property type="match status" value="1"/>
</dbReference>
<dbReference type="InterPro" id="IPR043128">
    <property type="entry name" value="Rev_trsase/Diguanyl_cyclase"/>
</dbReference>
<dbReference type="EMBL" id="AL731594">
    <property type="protein sequence ID" value="CAE05590.1"/>
    <property type="molecule type" value="Genomic_DNA"/>
</dbReference>
<evidence type="ECO:0000256" key="2">
    <source>
        <dbReference type="ARBA" id="ARBA00022695"/>
    </source>
</evidence>
<dbReference type="SUPFAM" id="SSF56672">
    <property type="entry name" value="DNA/RNA polymerases"/>
    <property type="match status" value="1"/>
</dbReference>
<dbReference type="SUPFAM" id="SSF53098">
    <property type="entry name" value="Ribonuclease H-like"/>
    <property type="match status" value="2"/>
</dbReference>
<dbReference type="GO" id="GO:0004519">
    <property type="term" value="F:endonuclease activity"/>
    <property type="evidence" value="ECO:0007669"/>
    <property type="project" value="UniProtKB-KW"/>
</dbReference>
<keyword evidence="3" id="KW-0540">Nuclease</keyword>
<feature type="domain" description="Reverse transcriptase RNase H-like" evidence="7">
    <location>
        <begin position="129"/>
        <end position="202"/>
    </location>
</feature>
<keyword evidence="5" id="KW-0378">Hydrolase</keyword>
<sequence>MQRCLHDQLGRNVEAYIDDVVIKTRAHEDFITDLEETFNNLCAFKFKLKLEKCTFGVSSGKLLGFMISRHGIDANPGKIAAIHSISIRLQRLQAFPHQPTSAHGAAPPRADSPLYRSDHTCGKHGAGQKIQRPVYFISEVLTDSKTRYTQIQKMLYAIFITACKLSHYLQAHLISIVTTLPLKDITFNKEATGGIAKWALELIAIDTSFQPRVAIKSQVLADLIAKWTEEQQPGDKPDSAHWQLFFDGSFMASGASSGAVLTSPKREKLRYVLQLHFPASNNDAEYEALLHGLRIAIALGIRRPNDNAEADTLSRIGSRWEPVPPSVFLERLGKPSIDKGKTTTPQAYCQGFFWQTVVTDAKKVVYTCKGCQFFAHNTNVPANELQTIPISWSFAVWGLDMVGPFKKAPGGITHLFVCIDKFSKCIEAKQVVKITAANAKEFMKG</sequence>
<reference evidence="8" key="1">
    <citation type="journal article" date="2002" name="Nature">
        <title>Sequence and analysis of rice chromosome 4.</title>
        <authorList>
            <person name="Feng Q."/>
            <person name="Zhang Y."/>
            <person name="Hao P."/>
            <person name="Wang S."/>
            <person name="Fu G."/>
            <person name="Huang Y."/>
            <person name="Li Y."/>
            <person name="Zhu J."/>
            <person name="Liu Y."/>
            <person name="Hu X."/>
            <person name="Jia P."/>
            <person name="Zhang Y."/>
            <person name="Zhao Q."/>
            <person name="Ying K."/>
            <person name="Yu S."/>
            <person name="Tang Y."/>
            <person name="Weng Q."/>
            <person name="Zhang L."/>
            <person name="Lu Y."/>
            <person name="Mu J."/>
            <person name="Lu Y."/>
            <person name="Zhang L.S."/>
            <person name="Yu Z."/>
            <person name="Fan D."/>
            <person name="Liu X."/>
            <person name="Lu T."/>
            <person name="Li C."/>
            <person name="Wu Y."/>
            <person name="Sun T."/>
            <person name="Lei H."/>
            <person name="Li T."/>
            <person name="Hu H."/>
            <person name="Guan J."/>
            <person name="Wu M."/>
            <person name="Zhang R."/>
            <person name="Zhou B."/>
            <person name="Chen Z."/>
            <person name="Chen L."/>
            <person name="Jin Z."/>
            <person name="Wang R."/>
            <person name="Yin H."/>
            <person name="Cai Z."/>
            <person name="Ren S."/>
            <person name="Lv G."/>
            <person name="Gu W."/>
            <person name="Zhu G."/>
            <person name="Tu Y."/>
            <person name="Jia J."/>
            <person name="Zhang Y."/>
            <person name="Chen J."/>
            <person name="Kang H."/>
            <person name="Chen X."/>
            <person name="Shao C."/>
            <person name="Sun Y."/>
            <person name="Hu Q."/>
            <person name="Zhang X."/>
            <person name="Zhang W."/>
            <person name="Wang L."/>
            <person name="Ding C."/>
            <person name="Sheng H."/>
            <person name="Gu J."/>
            <person name="Chen S."/>
            <person name="Ni L."/>
            <person name="Zhu F."/>
            <person name="Chen W."/>
            <person name="Lan L."/>
            <person name="Lai Y."/>
            <person name="Cheng Z."/>
            <person name="Gu M."/>
            <person name="Jiang J."/>
            <person name="Li J."/>
            <person name="Hong G."/>
            <person name="Xue Y."/>
            <person name="Han B."/>
        </authorList>
    </citation>
    <scope>NUCLEOTIDE SEQUENCE</scope>
</reference>
<dbReference type="PANTHER" id="PTHR48475:SF1">
    <property type="entry name" value="RNASE H TYPE-1 DOMAIN-CONTAINING PROTEIN"/>
    <property type="match status" value="1"/>
</dbReference>
<keyword evidence="1" id="KW-0808">Transferase</keyword>
<evidence type="ECO:0000256" key="6">
    <source>
        <dbReference type="ARBA" id="ARBA00022918"/>
    </source>
</evidence>
<keyword evidence="6" id="KW-0695">RNA-directed DNA polymerase</keyword>
<organism evidence="8">
    <name type="scientific">Oryza sativa subsp. japonica</name>
    <name type="common">Rice</name>
    <dbReference type="NCBI Taxonomy" id="39947"/>
    <lineage>
        <taxon>Eukaryota</taxon>
        <taxon>Viridiplantae</taxon>
        <taxon>Streptophyta</taxon>
        <taxon>Embryophyta</taxon>
        <taxon>Tracheophyta</taxon>
        <taxon>Spermatophyta</taxon>
        <taxon>Magnoliopsida</taxon>
        <taxon>Liliopsida</taxon>
        <taxon>Poales</taxon>
        <taxon>Poaceae</taxon>
        <taxon>BOP clade</taxon>
        <taxon>Oryzoideae</taxon>
        <taxon>Oryzeae</taxon>
        <taxon>Oryzinae</taxon>
        <taxon>Oryza</taxon>
        <taxon>Oryza sativa</taxon>
    </lineage>
</organism>
<protein>
    <submittedName>
        <fullName evidence="8">OSJNBa0032N05.19 protein</fullName>
    </submittedName>
</protein>
<dbReference type="GO" id="GO:0003676">
    <property type="term" value="F:nucleic acid binding"/>
    <property type="evidence" value="ECO:0007669"/>
    <property type="project" value="InterPro"/>
</dbReference>
<dbReference type="InterPro" id="IPR041373">
    <property type="entry name" value="RT_RNaseH"/>
</dbReference>
<evidence type="ECO:0000256" key="4">
    <source>
        <dbReference type="ARBA" id="ARBA00022759"/>
    </source>
</evidence>
<evidence type="ECO:0000256" key="1">
    <source>
        <dbReference type="ARBA" id="ARBA00022679"/>
    </source>
</evidence>
<evidence type="ECO:0000256" key="3">
    <source>
        <dbReference type="ARBA" id="ARBA00022722"/>
    </source>
</evidence>
<evidence type="ECO:0000313" key="8">
    <source>
        <dbReference type="EMBL" id="CAE05590.1"/>
    </source>
</evidence>
<name>Q5CAH9_ORYSJ</name>
<dbReference type="InterPro" id="IPR036397">
    <property type="entry name" value="RNaseH_sf"/>
</dbReference>
<dbReference type="Pfam" id="PF17917">
    <property type="entry name" value="RT_RNaseH"/>
    <property type="match status" value="1"/>
</dbReference>
<dbReference type="Gene3D" id="3.30.420.10">
    <property type="entry name" value="Ribonuclease H-like superfamily/Ribonuclease H"/>
    <property type="match status" value="2"/>
</dbReference>
<keyword evidence="4" id="KW-0255">Endonuclease</keyword>
<dbReference type="AlphaFoldDB" id="Q5CAH9"/>
<dbReference type="InterPro" id="IPR043502">
    <property type="entry name" value="DNA/RNA_pol_sf"/>
</dbReference>